<dbReference type="InterPro" id="IPR015915">
    <property type="entry name" value="Kelch-typ_b-propeller"/>
</dbReference>
<gene>
    <name evidence="2" type="ORF">KP509_28G013100</name>
</gene>
<name>A0A8T2R9L4_CERRI</name>
<dbReference type="CDD" id="cd09917">
    <property type="entry name" value="F-box_SF"/>
    <property type="match status" value="1"/>
</dbReference>
<dbReference type="SUPFAM" id="SSF117281">
    <property type="entry name" value="Kelch motif"/>
    <property type="match status" value="1"/>
</dbReference>
<dbReference type="EMBL" id="CM035433">
    <property type="protein sequence ID" value="KAH7293126.1"/>
    <property type="molecule type" value="Genomic_DNA"/>
</dbReference>
<comment type="caution">
    <text evidence="2">The sequence shown here is derived from an EMBL/GenBank/DDBJ whole genome shotgun (WGS) entry which is preliminary data.</text>
</comment>
<proteinExistence type="predicted"/>
<dbReference type="SUPFAM" id="SSF81383">
    <property type="entry name" value="F-box domain"/>
    <property type="match status" value="1"/>
</dbReference>
<dbReference type="InterPro" id="IPR036047">
    <property type="entry name" value="F-box-like_dom_sf"/>
</dbReference>
<evidence type="ECO:0000313" key="2">
    <source>
        <dbReference type="EMBL" id="KAH7293126.1"/>
    </source>
</evidence>
<dbReference type="Gene3D" id="1.20.1280.50">
    <property type="match status" value="1"/>
</dbReference>
<dbReference type="InterPro" id="IPR001810">
    <property type="entry name" value="F-box_dom"/>
</dbReference>
<organism evidence="2 3">
    <name type="scientific">Ceratopteris richardii</name>
    <name type="common">Triangle waterfern</name>
    <dbReference type="NCBI Taxonomy" id="49495"/>
    <lineage>
        <taxon>Eukaryota</taxon>
        <taxon>Viridiplantae</taxon>
        <taxon>Streptophyta</taxon>
        <taxon>Embryophyta</taxon>
        <taxon>Tracheophyta</taxon>
        <taxon>Polypodiopsida</taxon>
        <taxon>Polypodiidae</taxon>
        <taxon>Polypodiales</taxon>
        <taxon>Pteridineae</taxon>
        <taxon>Pteridaceae</taxon>
        <taxon>Parkerioideae</taxon>
        <taxon>Ceratopteris</taxon>
    </lineage>
</organism>
<dbReference type="OrthoDB" id="6482909at2759"/>
<dbReference type="PROSITE" id="PS50181">
    <property type="entry name" value="FBOX"/>
    <property type="match status" value="1"/>
</dbReference>
<sequence>MMELSPVCMLVGREPICIDFPSPWVEIGPVKELPLVGQLSLPRLDDVYPFLLLNGFELHMQPQGLNYSSPNGINAHAGDYPIAEEDDGGDDANGDNYGDSSYLDFMGAGYSAVELPLFWRHSDLQQDDAPSNLSLDDFIWSKLPIDLVEKIAAFLHVPDVVRLSVVSKQWNAFPCSPSFLKAFTESHKCESSALMFQFGVSVNKPQTPWLAMYDIVDNRWYSMNLNFLPLSPMAPFMNFTVVAASGGLLCLWPESQRTYVGLILCNPVTRSWKELPCRSHDNRLPDFVAMHVDLNRGSYKILVITETVVDAHVVVISELYDSASCKWKLVSTQQSFEWKVTSMVVSAGKVYFVCAKEQWFKIAVFDMEEQQWRSSISLPTFFYEMQEKFGAPEILDCNGRLILVGRVGKHPSTEEVMIWELESSVNNIGSWREVDRMPQDISREFLGCQVFGYYYCIGRGDQIFFIASFKAPMLSFDTVKKAWSWWAWPFYEKYADKFPVFGFVKPVPAFPPFGFSFDLRFHLLT</sequence>
<dbReference type="NCBIfam" id="TIGR01640">
    <property type="entry name" value="F_box_assoc_1"/>
    <property type="match status" value="1"/>
</dbReference>
<dbReference type="Gene3D" id="2.120.10.80">
    <property type="entry name" value="Kelch-type beta propeller"/>
    <property type="match status" value="1"/>
</dbReference>
<evidence type="ECO:0000259" key="1">
    <source>
        <dbReference type="PROSITE" id="PS50181"/>
    </source>
</evidence>
<dbReference type="AlphaFoldDB" id="A0A8T2R9L4"/>
<reference evidence="2" key="1">
    <citation type="submission" date="2021-08" db="EMBL/GenBank/DDBJ databases">
        <title>WGS assembly of Ceratopteris richardii.</title>
        <authorList>
            <person name="Marchant D.B."/>
            <person name="Chen G."/>
            <person name="Jenkins J."/>
            <person name="Shu S."/>
            <person name="Leebens-Mack J."/>
            <person name="Grimwood J."/>
            <person name="Schmutz J."/>
            <person name="Soltis P."/>
            <person name="Soltis D."/>
            <person name="Chen Z.-H."/>
        </authorList>
    </citation>
    <scope>NUCLEOTIDE SEQUENCE</scope>
    <source>
        <strain evidence="2">Whitten #5841</strain>
        <tissue evidence="2">Leaf</tissue>
    </source>
</reference>
<dbReference type="InterPro" id="IPR050796">
    <property type="entry name" value="SCF_F-box_component"/>
</dbReference>
<keyword evidence="3" id="KW-1185">Reference proteome</keyword>
<dbReference type="Pfam" id="PF07734">
    <property type="entry name" value="FBA_1"/>
    <property type="match status" value="1"/>
</dbReference>
<dbReference type="InterPro" id="IPR006527">
    <property type="entry name" value="F-box-assoc_dom_typ1"/>
</dbReference>
<dbReference type="Pfam" id="PF00646">
    <property type="entry name" value="F-box"/>
    <property type="match status" value="1"/>
</dbReference>
<dbReference type="InterPro" id="IPR017451">
    <property type="entry name" value="F-box-assoc_interact_dom"/>
</dbReference>
<accession>A0A8T2R9L4</accession>
<dbReference type="PANTHER" id="PTHR31672">
    <property type="entry name" value="BNACNNG10540D PROTEIN"/>
    <property type="match status" value="1"/>
</dbReference>
<feature type="domain" description="F-box" evidence="1">
    <location>
        <begin position="137"/>
        <end position="183"/>
    </location>
</feature>
<dbReference type="Proteomes" id="UP000825935">
    <property type="component" value="Chromosome 28"/>
</dbReference>
<dbReference type="PANTHER" id="PTHR31672:SF2">
    <property type="entry name" value="F-BOX DOMAIN-CONTAINING PROTEIN"/>
    <property type="match status" value="1"/>
</dbReference>
<dbReference type="OMA" id="VGREPIC"/>
<protein>
    <recommendedName>
        <fullName evidence="1">F-box domain-containing protein</fullName>
    </recommendedName>
</protein>
<evidence type="ECO:0000313" key="3">
    <source>
        <dbReference type="Proteomes" id="UP000825935"/>
    </source>
</evidence>